<sequence length="104" mass="11882">MLGRRSGIGDCDDRRGATSVTTIKQENQRREANKNVKAKKTGDEWIISINNKLAEVKRPLKLSIYKVPNKLVKLKEEAYTPSIVSIGPFHHKNKELLAFKEHKQ</sequence>
<evidence type="ECO:0000313" key="2">
    <source>
        <dbReference type="Proteomes" id="UP001060215"/>
    </source>
</evidence>
<dbReference type="EMBL" id="CM045767">
    <property type="protein sequence ID" value="KAI7998605.1"/>
    <property type="molecule type" value="Genomic_DNA"/>
</dbReference>
<dbReference type="Proteomes" id="UP001060215">
    <property type="component" value="Chromosome 10"/>
</dbReference>
<name>A0ACC0GEI3_9ERIC</name>
<evidence type="ECO:0000313" key="1">
    <source>
        <dbReference type="EMBL" id="KAI7998605.1"/>
    </source>
</evidence>
<accession>A0ACC0GEI3</accession>
<protein>
    <submittedName>
        <fullName evidence="1">UPF0481 protein</fullName>
    </submittedName>
</protein>
<organism evidence="1 2">
    <name type="scientific">Camellia lanceoleosa</name>
    <dbReference type="NCBI Taxonomy" id="1840588"/>
    <lineage>
        <taxon>Eukaryota</taxon>
        <taxon>Viridiplantae</taxon>
        <taxon>Streptophyta</taxon>
        <taxon>Embryophyta</taxon>
        <taxon>Tracheophyta</taxon>
        <taxon>Spermatophyta</taxon>
        <taxon>Magnoliopsida</taxon>
        <taxon>eudicotyledons</taxon>
        <taxon>Gunneridae</taxon>
        <taxon>Pentapetalae</taxon>
        <taxon>asterids</taxon>
        <taxon>Ericales</taxon>
        <taxon>Theaceae</taxon>
        <taxon>Camellia</taxon>
    </lineage>
</organism>
<keyword evidence="2" id="KW-1185">Reference proteome</keyword>
<comment type="caution">
    <text evidence="1">The sequence shown here is derived from an EMBL/GenBank/DDBJ whole genome shotgun (WGS) entry which is preliminary data.</text>
</comment>
<gene>
    <name evidence="1" type="ORF">LOK49_LG10G02205</name>
</gene>
<proteinExistence type="predicted"/>
<reference evidence="1 2" key="1">
    <citation type="journal article" date="2022" name="Plant J.">
        <title>Chromosome-level genome of Camellia lanceoleosa provides a valuable resource for understanding genome evolution and self-incompatibility.</title>
        <authorList>
            <person name="Gong W."/>
            <person name="Xiao S."/>
            <person name="Wang L."/>
            <person name="Liao Z."/>
            <person name="Chang Y."/>
            <person name="Mo W."/>
            <person name="Hu G."/>
            <person name="Li W."/>
            <person name="Zhao G."/>
            <person name="Zhu H."/>
            <person name="Hu X."/>
            <person name="Ji K."/>
            <person name="Xiang X."/>
            <person name="Song Q."/>
            <person name="Yuan D."/>
            <person name="Jin S."/>
            <person name="Zhang L."/>
        </authorList>
    </citation>
    <scope>NUCLEOTIDE SEQUENCE [LARGE SCALE GENOMIC DNA]</scope>
    <source>
        <strain evidence="1">SQ_2022a</strain>
    </source>
</reference>